<feature type="transmembrane region" description="Helical" evidence="6">
    <location>
        <begin position="51"/>
        <end position="71"/>
    </location>
</feature>
<dbReference type="RefSeq" id="WP_064509802.1">
    <property type="nucleotide sequence ID" value="NZ_JAYFSN010000027.1"/>
</dbReference>
<dbReference type="EMBL" id="LXNG01000024">
    <property type="protein sequence ID" value="OAG66662.1"/>
    <property type="molecule type" value="Genomic_DNA"/>
</dbReference>
<evidence type="ECO:0000256" key="2">
    <source>
        <dbReference type="ARBA" id="ARBA00022475"/>
    </source>
</evidence>
<dbReference type="STRING" id="1843580.A7D17_20180"/>
<dbReference type="PANTHER" id="PTHR42709:SF6">
    <property type="entry name" value="UNDECAPRENYL PHOSPHATE TRANSPORTER A"/>
    <property type="match status" value="1"/>
</dbReference>
<evidence type="ECO:0000256" key="5">
    <source>
        <dbReference type="ARBA" id="ARBA00023136"/>
    </source>
</evidence>
<organism evidence="9 10">
    <name type="scientific">Xanthomonas floridensis</name>
    <dbReference type="NCBI Taxonomy" id="1843580"/>
    <lineage>
        <taxon>Bacteria</taxon>
        <taxon>Pseudomonadati</taxon>
        <taxon>Pseudomonadota</taxon>
        <taxon>Gammaproteobacteria</taxon>
        <taxon>Lysobacterales</taxon>
        <taxon>Lysobacteraceae</taxon>
        <taxon>Xanthomonas</taxon>
    </lineage>
</organism>
<proteinExistence type="predicted"/>
<dbReference type="EMBL" id="JAYFSO010000026">
    <property type="protein sequence ID" value="MEA5125727.1"/>
    <property type="molecule type" value="Genomic_DNA"/>
</dbReference>
<name>A0A1A9M973_9XANT</name>
<dbReference type="InterPro" id="IPR051311">
    <property type="entry name" value="DedA_domain"/>
</dbReference>
<evidence type="ECO:0000256" key="3">
    <source>
        <dbReference type="ARBA" id="ARBA00022692"/>
    </source>
</evidence>
<dbReference type="AlphaFoldDB" id="A0A1A9M973"/>
<keyword evidence="2" id="KW-1003">Cell membrane</keyword>
<evidence type="ECO:0000256" key="1">
    <source>
        <dbReference type="ARBA" id="ARBA00004651"/>
    </source>
</evidence>
<dbReference type="GO" id="GO:0005886">
    <property type="term" value="C:plasma membrane"/>
    <property type="evidence" value="ECO:0007669"/>
    <property type="project" value="UniProtKB-SubCell"/>
</dbReference>
<reference evidence="8 11" key="2">
    <citation type="submission" date="2023-12" db="EMBL/GenBank/DDBJ databases">
        <title>Genome sequencing of Xanthomonas floridensis.</title>
        <authorList>
            <person name="Greer S."/>
            <person name="Harrison J."/>
            <person name="Grant M."/>
            <person name="Vicente J."/>
            <person name="Studholme D."/>
        </authorList>
    </citation>
    <scope>NUCLEOTIDE SEQUENCE [LARGE SCALE GENOMIC DNA]</scope>
    <source>
        <strain evidence="8 11">WHRI 8848</strain>
    </source>
</reference>
<dbReference type="InterPro" id="IPR032816">
    <property type="entry name" value="VTT_dom"/>
</dbReference>
<feature type="domain" description="VTT" evidence="7">
    <location>
        <begin position="31"/>
        <end position="159"/>
    </location>
</feature>
<evidence type="ECO:0000313" key="11">
    <source>
        <dbReference type="Proteomes" id="UP001303614"/>
    </source>
</evidence>
<keyword evidence="4 6" id="KW-1133">Transmembrane helix</keyword>
<dbReference type="Proteomes" id="UP001303614">
    <property type="component" value="Unassembled WGS sequence"/>
</dbReference>
<evidence type="ECO:0000313" key="9">
    <source>
        <dbReference type="EMBL" id="OAG66662.1"/>
    </source>
</evidence>
<comment type="caution">
    <text evidence="9">The sequence shown here is derived from an EMBL/GenBank/DDBJ whole genome shotgun (WGS) entry which is preliminary data.</text>
</comment>
<evidence type="ECO:0000259" key="7">
    <source>
        <dbReference type="Pfam" id="PF09335"/>
    </source>
</evidence>
<accession>A0A1A9M973</accession>
<keyword evidence="3 6" id="KW-0812">Transmembrane</keyword>
<feature type="transmembrane region" description="Helical" evidence="6">
    <location>
        <begin position="170"/>
        <end position="191"/>
    </location>
</feature>
<comment type="subcellular location">
    <subcellularLocation>
        <location evidence="1">Cell membrane</location>
        <topology evidence="1">Multi-pass membrane protein</topology>
    </subcellularLocation>
</comment>
<dbReference type="Pfam" id="PF09335">
    <property type="entry name" value="VTT_dom"/>
    <property type="match status" value="1"/>
</dbReference>
<dbReference type="Proteomes" id="UP000077659">
    <property type="component" value="Unassembled WGS sequence"/>
</dbReference>
<sequence>MQTNDVLTLVLSFGLPGVLAMSYIEKFIPVVPSYLMLMVIGMTADGVPSLLAVWGISVTGSLLATVSWYEIGRALGNDRVRTLVLNYGRFAFLRIATYDRLALSYRRNDFRATLAGQAIPVARIYLALPAGVIRVRFWTFLLAAALGIAGYNACFLLVGFCLRGTGHDPLVTGMVIAAALVALECVVFFSIRKKSRATSVNV</sequence>
<dbReference type="OrthoDB" id="9780918at2"/>
<protein>
    <submittedName>
        <fullName evidence="8">VTT domain-containing protein</fullName>
    </submittedName>
</protein>
<evidence type="ECO:0000256" key="4">
    <source>
        <dbReference type="ARBA" id="ARBA00022989"/>
    </source>
</evidence>
<evidence type="ECO:0000256" key="6">
    <source>
        <dbReference type="SAM" id="Phobius"/>
    </source>
</evidence>
<evidence type="ECO:0000313" key="8">
    <source>
        <dbReference type="EMBL" id="MEA5125727.1"/>
    </source>
</evidence>
<feature type="transmembrane region" description="Helical" evidence="6">
    <location>
        <begin position="137"/>
        <end position="158"/>
    </location>
</feature>
<reference evidence="9 10" key="1">
    <citation type="submission" date="2016-05" db="EMBL/GenBank/DDBJ databases">
        <title>Pathogenic, phenotypic and molecular characterisation of Xanthomonas nasturtii sp. nov. and Xanthomonas floridensis sp. nov., new species of Xanthomonas associated with watercress production in Florida.</title>
        <authorList>
            <person name="Vicente J.G."/>
            <person name="Rothwell S."/>
            <person name="Holub E.B."/>
            <person name="Studholme D.J."/>
        </authorList>
    </citation>
    <scope>NUCLEOTIDE SEQUENCE [LARGE SCALE GENOMIC DNA]</scope>
    <source>
        <strain evidence="9 10">WHRI 8848</strain>
    </source>
</reference>
<keyword evidence="5 6" id="KW-0472">Membrane</keyword>
<gene>
    <name evidence="9" type="ORF">A7D17_20180</name>
    <name evidence="8" type="ORF">VB146_18110</name>
</gene>
<dbReference type="PANTHER" id="PTHR42709">
    <property type="entry name" value="ALKALINE PHOSPHATASE LIKE PROTEIN"/>
    <property type="match status" value="1"/>
</dbReference>
<evidence type="ECO:0000313" key="10">
    <source>
        <dbReference type="Proteomes" id="UP000077659"/>
    </source>
</evidence>
<keyword evidence="11" id="KW-1185">Reference proteome</keyword>